<gene>
    <name evidence="4" type="ORF">NQU55_16285</name>
</gene>
<feature type="compositionally biased region" description="Acidic residues" evidence="1">
    <location>
        <begin position="136"/>
        <end position="146"/>
    </location>
</feature>
<name>A0A9X2RLX8_9ACTN</name>
<comment type="caution">
    <text evidence="4">The sequence shown here is derived from an EMBL/GenBank/DDBJ whole genome shotgun (WGS) entry which is preliminary data.</text>
</comment>
<dbReference type="EMBL" id="JANIID010000013">
    <property type="protein sequence ID" value="MCQ8771313.1"/>
    <property type="molecule type" value="Genomic_DNA"/>
</dbReference>
<protein>
    <submittedName>
        <fullName evidence="4">PepSY domain-containing protein</fullName>
    </submittedName>
</protein>
<keyword evidence="5" id="KW-1185">Reference proteome</keyword>
<feature type="signal peptide" evidence="2">
    <location>
        <begin position="1"/>
        <end position="34"/>
    </location>
</feature>
<dbReference type="Gene3D" id="3.10.450.40">
    <property type="match status" value="1"/>
</dbReference>
<feature type="region of interest" description="Disordered" evidence="1">
    <location>
        <begin position="108"/>
        <end position="146"/>
    </location>
</feature>
<feature type="domain" description="PepSY" evidence="3">
    <location>
        <begin position="65"/>
        <end position="122"/>
    </location>
</feature>
<dbReference type="InterPro" id="IPR025711">
    <property type="entry name" value="PepSY"/>
</dbReference>
<feature type="chain" id="PRO_5040747390" evidence="2">
    <location>
        <begin position="35"/>
        <end position="146"/>
    </location>
</feature>
<evidence type="ECO:0000259" key="3">
    <source>
        <dbReference type="Pfam" id="PF03413"/>
    </source>
</evidence>
<keyword evidence="2" id="KW-0732">Signal</keyword>
<organism evidence="4 5">
    <name type="scientific">Streptomyces telluris</name>
    <dbReference type="NCBI Taxonomy" id="2720021"/>
    <lineage>
        <taxon>Bacteria</taxon>
        <taxon>Bacillati</taxon>
        <taxon>Actinomycetota</taxon>
        <taxon>Actinomycetes</taxon>
        <taxon>Kitasatosporales</taxon>
        <taxon>Streptomycetaceae</taxon>
        <taxon>Streptomyces</taxon>
    </lineage>
</organism>
<dbReference type="RefSeq" id="WP_168093052.1">
    <property type="nucleotide sequence ID" value="NZ_JAATER010000115.1"/>
</dbReference>
<evidence type="ECO:0000256" key="2">
    <source>
        <dbReference type="SAM" id="SignalP"/>
    </source>
</evidence>
<evidence type="ECO:0000313" key="5">
    <source>
        <dbReference type="Proteomes" id="UP001142374"/>
    </source>
</evidence>
<evidence type="ECO:0000313" key="4">
    <source>
        <dbReference type="EMBL" id="MCQ8771313.1"/>
    </source>
</evidence>
<dbReference type="InterPro" id="IPR006311">
    <property type="entry name" value="TAT_signal"/>
</dbReference>
<reference evidence="4" key="1">
    <citation type="submission" date="2022-06" db="EMBL/GenBank/DDBJ databases">
        <title>WGS of actinobacteria.</title>
        <authorList>
            <person name="Thawai C."/>
        </authorList>
    </citation>
    <scope>NUCLEOTIDE SEQUENCE</scope>
    <source>
        <strain evidence="4">AA8</strain>
    </source>
</reference>
<evidence type="ECO:0000256" key="1">
    <source>
        <dbReference type="SAM" id="MobiDB-lite"/>
    </source>
</evidence>
<dbReference type="PROSITE" id="PS51318">
    <property type="entry name" value="TAT"/>
    <property type="match status" value="1"/>
</dbReference>
<sequence>MKPQLKRVLTGRRRILAAALAATALLGGAGAATAASLAEDGGDTPAVSSVGVDEREHRALVKSAKVDVKQAADAALKSVSGTVVSAELDDDHGRATWDVEIVDGKGTEHDVTVDAASGKVTASTVDTPDNDRDDRDDHDDQDGQDD</sequence>
<dbReference type="Pfam" id="PF03413">
    <property type="entry name" value="PepSY"/>
    <property type="match status" value="1"/>
</dbReference>
<proteinExistence type="predicted"/>
<accession>A0A9X2RLX8</accession>
<dbReference type="Proteomes" id="UP001142374">
    <property type="component" value="Unassembled WGS sequence"/>
</dbReference>
<dbReference type="AlphaFoldDB" id="A0A9X2RLX8"/>